<evidence type="ECO:0000256" key="8">
    <source>
        <dbReference type="ARBA" id="ARBA00022848"/>
    </source>
</evidence>
<dbReference type="InterPro" id="IPR001128">
    <property type="entry name" value="Cyt_P450"/>
</dbReference>
<keyword evidence="6 13" id="KW-0479">Metal-binding</keyword>
<evidence type="ECO:0000256" key="4">
    <source>
        <dbReference type="ARBA" id="ARBA00010617"/>
    </source>
</evidence>
<dbReference type="GO" id="GO:0004497">
    <property type="term" value="F:monooxygenase activity"/>
    <property type="evidence" value="ECO:0007669"/>
    <property type="project" value="UniProtKB-KW"/>
</dbReference>
<dbReference type="EMBL" id="ON646444">
    <property type="protein sequence ID" value="UZE89960.1"/>
    <property type="molecule type" value="mRNA"/>
</dbReference>
<evidence type="ECO:0000256" key="2">
    <source>
        <dbReference type="ARBA" id="ARBA00004174"/>
    </source>
</evidence>
<proteinExistence type="evidence at transcript level"/>
<dbReference type="Gene3D" id="1.10.630.10">
    <property type="entry name" value="Cytochrome P450"/>
    <property type="match status" value="1"/>
</dbReference>
<dbReference type="GO" id="GO:0020037">
    <property type="term" value="F:heme binding"/>
    <property type="evidence" value="ECO:0007669"/>
    <property type="project" value="InterPro"/>
</dbReference>
<evidence type="ECO:0000256" key="12">
    <source>
        <dbReference type="ARBA" id="ARBA00023136"/>
    </source>
</evidence>
<dbReference type="InterPro" id="IPR050476">
    <property type="entry name" value="Insect_CytP450_Detox"/>
</dbReference>
<feature type="transmembrane region" description="Helical" evidence="15">
    <location>
        <begin position="6"/>
        <end position="24"/>
    </location>
</feature>
<evidence type="ECO:0000256" key="6">
    <source>
        <dbReference type="ARBA" id="ARBA00022723"/>
    </source>
</evidence>
<keyword evidence="15" id="KW-0812">Transmembrane</keyword>
<evidence type="ECO:0000256" key="1">
    <source>
        <dbReference type="ARBA" id="ARBA00001971"/>
    </source>
</evidence>
<evidence type="ECO:0000256" key="5">
    <source>
        <dbReference type="ARBA" id="ARBA00022617"/>
    </source>
</evidence>
<evidence type="ECO:0000256" key="11">
    <source>
        <dbReference type="ARBA" id="ARBA00023033"/>
    </source>
</evidence>
<name>A0A9E7YCN0_9NEOP</name>
<dbReference type="PRINTS" id="PR00385">
    <property type="entry name" value="P450"/>
</dbReference>
<dbReference type="Pfam" id="PF00067">
    <property type="entry name" value="p450"/>
    <property type="match status" value="1"/>
</dbReference>
<evidence type="ECO:0000256" key="3">
    <source>
        <dbReference type="ARBA" id="ARBA00004406"/>
    </source>
</evidence>
<keyword evidence="9 14" id="KW-0560">Oxidoreductase</keyword>
<evidence type="ECO:0000256" key="13">
    <source>
        <dbReference type="PIRSR" id="PIRSR602401-1"/>
    </source>
</evidence>
<evidence type="ECO:0000313" key="16">
    <source>
        <dbReference type="EMBL" id="UZE89960.1"/>
    </source>
</evidence>
<dbReference type="CDD" id="cd11056">
    <property type="entry name" value="CYP6-like"/>
    <property type="match status" value="1"/>
</dbReference>
<dbReference type="GO" id="GO:0016705">
    <property type="term" value="F:oxidoreductase activity, acting on paired donors, with incorporation or reduction of molecular oxygen"/>
    <property type="evidence" value="ECO:0007669"/>
    <property type="project" value="InterPro"/>
</dbReference>
<accession>A0A9E7YCN0</accession>
<keyword evidence="11 14" id="KW-0503">Monooxygenase</keyword>
<protein>
    <submittedName>
        <fullName evidence="16">Cytochrome P450 CYP6YL1</fullName>
    </submittedName>
</protein>
<dbReference type="SUPFAM" id="SSF48264">
    <property type="entry name" value="Cytochrome P450"/>
    <property type="match status" value="1"/>
</dbReference>
<keyword evidence="5 13" id="KW-0349">Heme</keyword>
<keyword evidence="10 13" id="KW-0408">Iron</keyword>
<comment type="subcellular location">
    <subcellularLocation>
        <location evidence="3">Endoplasmic reticulum membrane</location>
        <topology evidence="3">Peripheral membrane protein</topology>
    </subcellularLocation>
    <subcellularLocation>
        <location evidence="2">Microsome membrane</location>
        <topology evidence="2">Peripheral membrane protein</topology>
    </subcellularLocation>
</comment>
<dbReference type="GO" id="GO:0005789">
    <property type="term" value="C:endoplasmic reticulum membrane"/>
    <property type="evidence" value="ECO:0007669"/>
    <property type="project" value="UniProtKB-SubCell"/>
</dbReference>
<organism evidence="16">
    <name type="scientific">Chrysoperla zastrowi sillemi</name>
    <dbReference type="NCBI Taxonomy" id="482137"/>
    <lineage>
        <taxon>Eukaryota</taxon>
        <taxon>Metazoa</taxon>
        <taxon>Ecdysozoa</taxon>
        <taxon>Arthropoda</taxon>
        <taxon>Hexapoda</taxon>
        <taxon>Insecta</taxon>
        <taxon>Pterygota</taxon>
        <taxon>Neoptera</taxon>
        <taxon>Endopterygota</taxon>
        <taxon>Neuroptera</taxon>
        <taxon>Hemerobiiformia</taxon>
        <taxon>Chrysopidae</taxon>
        <taxon>Chrysopinae</taxon>
        <taxon>Chrysoperla</taxon>
    </lineage>
</organism>
<reference evidence="16" key="1">
    <citation type="journal article" date="2022" name="Insects">
        <title>Comparative Transcriptome Analysis to Reveal Differentially Expressed cytochrome P450 in Response to Imidacloprid in the Aphid Lion, Chrysoperla zastrowi sillemi (Esben-Petersen).</title>
        <authorList>
            <person name="Pathak J."/>
            <person name="Ramasamy G.G."/>
            <person name="Agrawal A."/>
            <person name="Srivastava S."/>
            <person name="Basavaarya B.R."/>
            <person name="Muthugounder M."/>
            <person name="Muniyappa V.K."/>
            <person name="Maria P."/>
            <person name="Rai A."/>
            <person name="Venkatesan T."/>
        </authorList>
    </citation>
    <scope>NUCLEOTIDE SEQUENCE</scope>
</reference>
<evidence type="ECO:0000256" key="14">
    <source>
        <dbReference type="RuleBase" id="RU000461"/>
    </source>
</evidence>
<dbReference type="PANTHER" id="PTHR24292">
    <property type="entry name" value="CYTOCHROME P450"/>
    <property type="match status" value="1"/>
</dbReference>
<evidence type="ECO:0000256" key="7">
    <source>
        <dbReference type="ARBA" id="ARBA00022824"/>
    </source>
</evidence>
<keyword evidence="12 15" id="KW-0472">Membrane</keyword>
<dbReference type="InterPro" id="IPR017972">
    <property type="entry name" value="Cyt_P450_CS"/>
</dbReference>
<keyword evidence="8" id="KW-0492">Microsome</keyword>
<evidence type="ECO:0000256" key="15">
    <source>
        <dbReference type="SAM" id="Phobius"/>
    </source>
</evidence>
<keyword evidence="7" id="KW-0256">Endoplasmic reticulum</keyword>
<evidence type="ECO:0000256" key="10">
    <source>
        <dbReference type="ARBA" id="ARBA00023004"/>
    </source>
</evidence>
<comment type="similarity">
    <text evidence="4 14">Belongs to the cytochrome P450 family.</text>
</comment>
<keyword evidence="15" id="KW-1133">Transmembrane helix</keyword>
<dbReference type="FunFam" id="1.10.630.10:FF:000042">
    <property type="entry name" value="Cytochrome P450"/>
    <property type="match status" value="1"/>
</dbReference>
<dbReference type="PANTHER" id="PTHR24292:SF54">
    <property type="entry name" value="CYP9F3-RELATED"/>
    <property type="match status" value="1"/>
</dbReference>
<dbReference type="InterPro" id="IPR036396">
    <property type="entry name" value="Cyt_P450_sf"/>
</dbReference>
<dbReference type="PRINTS" id="PR00463">
    <property type="entry name" value="EP450I"/>
</dbReference>
<dbReference type="PROSITE" id="PS00086">
    <property type="entry name" value="CYTOCHROME_P450"/>
    <property type="match status" value="1"/>
</dbReference>
<evidence type="ECO:0000256" key="9">
    <source>
        <dbReference type="ARBA" id="ARBA00023002"/>
    </source>
</evidence>
<dbReference type="GO" id="GO:0005506">
    <property type="term" value="F:iron ion binding"/>
    <property type="evidence" value="ECO:0007669"/>
    <property type="project" value="InterPro"/>
</dbReference>
<comment type="cofactor">
    <cofactor evidence="1 13">
        <name>heme</name>
        <dbReference type="ChEBI" id="CHEBI:30413"/>
    </cofactor>
</comment>
<sequence length="456" mass="52484">MALVVSLTIVLVVILFISVYCYVIRNFDYWRKRRIPYIEPTPFFGNIGSVFRCKESIGQCIATLHKQTNEPFVGIFTVDCPALLIRDLELMRHILIKDFNSFTDRNFAPDPEIEPLASHGLFCLTGDKWRNLRGKLTSAFSISRIKNMFYLVEQCAEPMNKILTKHAENNEPLDVKDFMARYTTDVISTCVFGVTGNAINDPNWDFYHIGRSVFKTSPLDSVKSGLLIFAPWFVKLFGIRMINDSIYDAIRKSIWTAIDLRQKNNIIRNDFIDLLLQIREKSLAEDRRNDESVLFLDGDALVGQAFVFLLGGYETSSTTMSLALYEMALNPVIQQKVRREIDRVLAKHNNTMSYEAVHEMTYLNQVVSETLRKYPALPFLDRNCVKDYIIPGTNVKIDCGTKVFISLLSLHHDPEIFPNPEQFDPDRFTEENISKRHKFAYLPFGNGPRICIGKFH</sequence>
<dbReference type="InterPro" id="IPR002401">
    <property type="entry name" value="Cyt_P450_E_grp-I"/>
</dbReference>
<feature type="binding site" description="axial binding residue" evidence="13">
    <location>
        <position position="451"/>
    </location>
    <ligand>
        <name>heme</name>
        <dbReference type="ChEBI" id="CHEBI:30413"/>
    </ligand>
    <ligandPart>
        <name>Fe</name>
        <dbReference type="ChEBI" id="CHEBI:18248"/>
    </ligandPart>
</feature>
<dbReference type="AlphaFoldDB" id="A0A9E7YCN0"/>
<reference evidence="16" key="2">
    <citation type="submission" date="2022-05" db="EMBL/GenBank/DDBJ databases">
        <authorList>
            <person name="Pathak J."/>
            <person name="Thiruvengadam V."/>
            <person name="Gracy G.R."/>
        </authorList>
    </citation>
    <scope>NUCLEOTIDE SEQUENCE</scope>
</reference>